<organism evidence="2 3">
    <name type="scientific">Microcystis aeruginosa Ma_MB_S_20031200_S102</name>
    <dbReference type="NCBI Taxonomy" id="2486254"/>
    <lineage>
        <taxon>Bacteria</taxon>
        <taxon>Bacillati</taxon>
        <taxon>Cyanobacteriota</taxon>
        <taxon>Cyanophyceae</taxon>
        <taxon>Oscillatoriophycideae</taxon>
        <taxon>Chroococcales</taxon>
        <taxon>Microcystaceae</taxon>
        <taxon>Microcystis</taxon>
    </lineage>
</organism>
<dbReference type="Gene3D" id="3.40.50.1010">
    <property type="entry name" value="5'-nuclease"/>
    <property type="match status" value="1"/>
</dbReference>
<proteinExistence type="predicted"/>
<dbReference type="InterPro" id="IPR039018">
    <property type="entry name" value="VapC20-like"/>
</dbReference>
<feature type="domain" description="PIN" evidence="1">
    <location>
        <begin position="4"/>
        <end position="133"/>
    </location>
</feature>
<evidence type="ECO:0000313" key="3">
    <source>
        <dbReference type="Proteomes" id="UP000317708"/>
    </source>
</evidence>
<dbReference type="Pfam" id="PF01850">
    <property type="entry name" value="PIN"/>
    <property type="match status" value="1"/>
</dbReference>
<dbReference type="InterPro" id="IPR002716">
    <property type="entry name" value="PIN_dom"/>
</dbReference>
<dbReference type="Proteomes" id="UP000317708">
    <property type="component" value="Unassembled WGS sequence"/>
</dbReference>
<evidence type="ECO:0000313" key="2">
    <source>
        <dbReference type="EMBL" id="TRU30043.1"/>
    </source>
</evidence>
<accession>A0A552E6I0</accession>
<sequence length="140" mass="16228">MKQIFVDTSALAALADKNDDNHARAVEFNHQVKGIVLVTTNYVLDELCTLLLVNVGYTKTVQFKKKIDFIITKKILKIIWISEILAVQTWQIFEKHNTDKQWSFTDCTSYVVMKQENITEVFTFDHHFSQMGFLRLPSSP</sequence>
<protein>
    <submittedName>
        <fullName evidence="2">PIN domain-containing protein</fullName>
    </submittedName>
</protein>
<dbReference type="SUPFAM" id="SSF88723">
    <property type="entry name" value="PIN domain-like"/>
    <property type="match status" value="1"/>
</dbReference>
<dbReference type="EMBL" id="SFBI01000219">
    <property type="protein sequence ID" value="TRU30043.1"/>
    <property type="molecule type" value="Genomic_DNA"/>
</dbReference>
<dbReference type="PANTHER" id="PTHR42188:SF1">
    <property type="entry name" value="23S RRNA-SPECIFIC ENDONUCLEASE VAPC20"/>
    <property type="match status" value="1"/>
</dbReference>
<gene>
    <name evidence="2" type="ORF">EWV92_22880</name>
</gene>
<dbReference type="AlphaFoldDB" id="A0A552E6I0"/>
<dbReference type="InterPro" id="IPR029060">
    <property type="entry name" value="PIN-like_dom_sf"/>
</dbReference>
<dbReference type="GO" id="GO:0004521">
    <property type="term" value="F:RNA endonuclease activity"/>
    <property type="evidence" value="ECO:0007669"/>
    <property type="project" value="InterPro"/>
</dbReference>
<reference evidence="2 3" key="1">
    <citation type="submission" date="2019-01" db="EMBL/GenBank/DDBJ databases">
        <title>Coherence of Microcystis species and biogeography revealed through population genomics.</title>
        <authorList>
            <person name="Perez-Carrascal O.M."/>
            <person name="Terrat Y."/>
            <person name="Giani A."/>
            <person name="Fortin N."/>
            <person name="Tromas N."/>
            <person name="Shapiro B.J."/>
        </authorList>
    </citation>
    <scope>NUCLEOTIDE SEQUENCE [LARGE SCALE GENOMIC DNA]</scope>
    <source>
        <strain evidence="2">Ma_MB_S_20031200_S102</strain>
    </source>
</reference>
<name>A0A552E6I0_MICAE</name>
<comment type="caution">
    <text evidence="2">The sequence shown here is derived from an EMBL/GenBank/DDBJ whole genome shotgun (WGS) entry which is preliminary data.</text>
</comment>
<dbReference type="GO" id="GO:0016075">
    <property type="term" value="P:rRNA catabolic process"/>
    <property type="evidence" value="ECO:0007669"/>
    <property type="project" value="TreeGrafter"/>
</dbReference>
<dbReference type="PANTHER" id="PTHR42188">
    <property type="entry name" value="23S RRNA-SPECIFIC ENDONUCLEASE VAPC20"/>
    <property type="match status" value="1"/>
</dbReference>
<evidence type="ECO:0000259" key="1">
    <source>
        <dbReference type="Pfam" id="PF01850"/>
    </source>
</evidence>